<dbReference type="Pfam" id="PF03808">
    <property type="entry name" value="Glyco_tran_WecG"/>
    <property type="match status" value="1"/>
</dbReference>
<dbReference type="EMBL" id="CYYR01000003">
    <property type="protein sequence ID" value="CUN51126.1"/>
    <property type="molecule type" value="Genomic_DNA"/>
</dbReference>
<evidence type="ECO:0000256" key="1">
    <source>
        <dbReference type="ARBA" id="ARBA00022676"/>
    </source>
</evidence>
<dbReference type="NCBIfam" id="TIGR00696">
    <property type="entry name" value="wecG_tagA_cpsF"/>
    <property type="match status" value="1"/>
</dbReference>
<accession>A0A173XJB8</accession>
<keyword evidence="1 3" id="KW-0328">Glycosyltransferase</keyword>
<sequence length="248" mass="28281">MSTIKTCRILGVNIAVTNMAQTVQYIENNLEKLRGKYICVSNVHTTVMAHDNPAYRNVQNSAAIALPDGKPLSVVSRKRGYTEAERVTGPDLMGELFARKNGLKHFFYGDKEETLQILQQKLKEKYPDIQIAGMISPPFRSLSQEEEKAYIQQINDSGADIVWIGLGAPKQENWMYEHQGMLHGVMIGVGAGFSYHAGLIKRAPKWMQKMSLEWFYRLMQDPVRLFKRYFTTNLKFMLLEAKDKGEAL</sequence>
<dbReference type="PANTHER" id="PTHR34136">
    <property type="match status" value="1"/>
</dbReference>
<reference evidence="3 4" key="1">
    <citation type="submission" date="2015-09" db="EMBL/GenBank/DDBJ databases">
        <authorList>
            <consortium name="Pathogen Informatics"/>
        </authorList>
    </citation>
    <scope>NUCLEOTIDE SEQUENCE [LARGE SCALE GENOMIC DNA]</scope>
    <source>
        <strain evidence="3 4">2789STDY5608835</strain>
    </source>
</reference>
<dbReference type="InterPro" id="IPR004629">
    <property type="entry name" value="WecG_TagA_CpsF"/>
</dbReference>
<proteinExistence type="predicted"/>
<dbReference type="Proteomes" id="UP000095395">
    <property type="component" value="Unassembled WGS sequence"/>
</dbReference>
<organism evidence="3 4">
    <name type="scientific">Roseburia inulinivorans</name>
    <dbReference type="NCBI Taxonomy" id="360807"/>
    <lineage>
        <taxon>Bacteria</taxon>
        <taxon>Bacillati</taxon>
        <taxon>Bacillota</taxon>
        <taxon>Clostridia</taxon>
        <taxon>Lachnospirales</taxon>
        <taxon>Lachnospiraceae</taxon>
        <taxon>Roseburia</taxon>
    </lineage>
</organism>
<dbReference type="CDD" id="cd06533">
    <property type="entry name" value="Glyco_transf_WecG_TagA"/>
    <property type="match status" value="1"/>
</dbReference>
<name>A0A173XJB8_9FIRM</name>
<dbReference type="PANTHER" id="PTHR34136:SF1">
    <property type="entry name" value="UDP-N-ACETYL-D-MANNOSAMINURONIC ACID TRANSFERASE"/>
    <property type="match status" value="1"/>
</dbReference>
<evidence type="ECO:0000256" key="2">
    <source>
        <dbReference type="ARBA" id="ARBA00022679"/>
    </source>
</evidence>
<dbReference type="GO" id="GO:0047244">
    <property type="term" value="F:N-acetylglucosaminyldiphosphoundecaprenol N-acetyl-beta-D-mannosaminyltransferase activity"/>
    <property type="evidence" value="ECO:0007669"/>
    <property type="project" value="UniProtKB-EC"/>
</dbReference>
<dbReference type="EC" id="2.4.1.187" evidence="3"/>
<dbReference type="RefSeq" id="WP_055301242.1">
    <property type="nucleotide sequence ID" value="NZ_CYYR01000003.1"/>
</dbReference>
<evidence type="ECO:0000313" key="4">
    <source>
        <dbReference type="Proteomes" id="UP000095395"/>
    </source>
</evidence>
<evidence type="ECO:0000313" key="3">
    <source>
        <dbReference type="EMBL" id="CUN51126.1"/>
    </source>
</evidence>
<gene>
    <name evidence="3" type="primary">tagA_1</name>
    <name evidence="3" type="ORF">ERS852392_00588</name>
</gene>
<keyword evidence="2 3" id="KW-0808">Transferase</keyword>
<dbReference type="AlphaFoldDB" id="A0A173XJB8"/>
<protein>
    <submittedName>
        <fullName evidence="3">Putative N-acetylmannosaminyltransferase</fullName>
        <ecNumber evidence="3">2.4.1.187</ecNumber>
    </submittedName>
</protein>